<dbReference type="InterPro" id="IPR003660">
    <property type="entry name" value="HAMP_dom"/>
</dbReference>
<dbReference type="Proteomes" id="UP000223913">
    <property type="component" value="Unassembled WGS sequence"/>
</dbReference>
<dbReference type="CDD" id="cd00075">
    <property type="entry name" value="HATPase"/>
    <property type="match status" value="1"/>
</dbReference>
<dbReference type="SUPFAM" id="SSF55874">
    <property type="entry name" value="ATPase domain of HSP90 chaperone/DNA topoisomerase II/histidine kinase"/>
    <property type="match status" value="1"/>
</dbReference>
<keyword evidence="13" id="KW-1185">Reference proteome</keyword>
<organism evidence="12 13">
    <name type="scientific">Flavilitoribacter nigricans (strain ATCC 23147 / DSM 23189 / NBRC 102662 / NCIMB 1420 / SS-2)</name>
    <name type="common">Lewinella nigricans</name>
    <dbReference type="NCBI Taxonomy" id="1122177"/>
    <lineage>
        <taxon>Bacteria</taxon>
        <taxon>Pseudomonadati</taxon>
        <taxon>Bacteroidota</taxon>
        <taxon>Saprospiria</taxon>
        <taxon>Saprospirales</taxon>
        <taxon>Lewinellaceae</taxon>
        <taxon>Flavilitoribacter</taxon>
    </lineage>
</organism>
<comment type="subcellular location">
    <subcellularLocation>
        <location evidence="2">Membrane</location>
    </subcellularLocation>
</comment>
<dbReference type="EMBL" id="PDUD01000018">
    <property type="protein sequence ID" value="PHN06197.1"/>
    <property type="molecule type" value="Genomic_DNA"/>
</dbReference>
<evidence type="ECO:0000256" key="2">
    <source>
        <dbReference type="ARBA" id="ARBA00004370"/>
    </source>
</evidence>
<dbReference type="FunFam" id="3.30.565.10:FF:000006">
    <property type="entry name" value="Sensor histidine kinase WalK"/>
    <property type="match status" value="1"/>
</dbReference>
<evidence type="ECO:0000313" key="12">
    <source>
        <dbReference type="EMBL" id="PHN06197.1"/>
    </source>
</evidence>
<dbReference type="AlphaFoldDB" id="A0A2D0NCI9"/>
<dbReference type="SUPFAM" id="SSF47384">
    <property type="entry name" value="Homodimeric domain of signal transducing histidine kinase"/>
    <property type="match status" value="1"/>
</dbReference>
<dbReference type="SUPFAM" id="SSF158472">
    <property type="entry name" value="HAMP domain-like"/>
    <property type="match status" value="1"/>
</dbReference>
<dbReference type="InterPro" id="IPR050736">
    <property type="entry name" value="Sensor_HK_Regulatory"/>
</dbReference>
<proteinExistence type="predicted"/>
<dbReference type="GO" id="GO:0016020">
    <property type="term" value="C:membrane"/>
    <property type="evidence" value="ECO:0007669"/>
    <property type="project" value="UniProtKB-SubCell"/>
</dbReference>
<dbReference type="PANTHER" id="PTHR43711">
    <property type="entry name" value="TWO-COMPONENT HISTIDINE KINASE"/>
    <property type="match status" value="1"/>
</dbReference>
<keyword evidence="6 12" id="KW-0418">Kinase</keyword>
<dbReference type="Gene3D" id="3.30.565.10">
    <property type="entry name" value="Histidine kinase-like ATPase, C-terminal domain"/>
    <property type="match status" value="1"/>
</dbReference>
<feature type="transmembrane region" description="Helical" evidence="9">
    <location>
        <begin position="13"/>
        <end position="34"/>
    </location>
</feature>
<dbReference type="InterPro" id="IPR036890">
    <property type="entry name" value="HATPase_C_sf"/>
</dbReference>
<dbReference type="InterPro" id="IPR004358">
    <property type="entry name" value="Sig_transdc_His_kin-like_C"/>
</dbReference>
<dbReference type="PANTHER" id="PTHR43711:SF1">
    <property type="entry name" value="HISTIDINE KINASE 1"/>
    <property type="match status" value="1"/>
</dbReference>
<dbReference type="InterPro" id="IPR003594">
    <property type="entry name" value="HATPase_dom"/>
</dbReference>
<evidence type="ECO:0000256" key="9">
    <source>
        <dbReference type="SAM" id="Phobius"/>
    </source>
</evidence>
<dbReference type="Gene3D" id="6.10.340.10">
    <property type="match status" value="1"/>
</dbReference>
<keyword evidence="7" id="KW-0902">Two-component regulatory system</keyword>
<evidence type="ECO:0000259" key="10">
    <source>
        <dbReference type="PROSITE" id="PS50109"/>
    </source>
</evidence>
<evidence type="ECO:0000256" key="8">
    <source>
        <dbReference type="ARBA" id="ARBA00023136"/>
    </source>
</evidence>
<accession>A0A2D0NCI9</accession>
<dbReference type="InterPro" id="IPR005467">
    <property type="entry name" value="His_kinase_dom"/>
</dbReference>
<dbReference type="PROSITE" id="PS50885">
    <property type="entry name" value="HAMP"/>
    <property type="match status" value="1"/>
</dbReference>
<dbReference type="InterPro" id="IPR036097">
    <property type="entry name" value="HisK_dim/P_sf"/>
</dbReference>
<keyword evidence="9" id="KW-0812">Transmembrane</keyword>
<name>A0A2D0NCI9_FLAN2</name>
<protein>
    <recommendedName>
        <fullName evidence="3">histidine kinase</fullName>
        <ecNumber evidence="3">2.7.13.3</ecNumber>
    </recommendedName>
</protein>
<dbReference type="InterPro" id="IPR003661">
    <property type="entry name" value="HisK_dim/P_dom"/>
</dbReference>
<keyword evidence="4" id="KW-0597">Phosphoprotein</keyword>
<dbReference type="RefSeq" id="WP_099150181.1">
    <property type="nucleotide sequence ID" value="NZ_PDUD01000018.1"/>
</dbReference>
<gene>
    <name evidence="12" type="ORF">CRP01_11485</name>
</gene>
<dbReference type="OrthoDB" id="1522504at2"/>
<dbReference type="SMART" id="SM00387">
    <property type="entry name" value="HATPase_c"/>
    <property type="match status" value="1"/>
</dbReference>
<feature type="transmembrane region" description="Helical" evidence="9">
    <location>
        <begin position="188"/>
        <end position="207"/>
    </location>
</feature>
<evidence type="ECO:0000256" key="7">
    <source>
        <dbReference type="ARBA" id="ARBA00023012"/>
    </source>
</evidence>
<dbReference type="Gene3D" id="1.10.287.130">
    <property type="match status" value="1"/>
</dbReference>
<dbReference type="CDD" id="cd06225">
    <property type="entry name" value="HAMP"/>
    <property type="match status" value="1"/>
</dbReference>
<dbReference type="SMART" id="SM00388">
    <property type="entry name" value="HisKA"/>
    <property type="match status" value="1"/>
</dbReference>
<keyword evidence="8 9" id="KW-0472">Membrane</keyword>
<evidence type="ECO:0000313" key="13">
    <source>
        <dbReference type="Proteomes" id="UP000223913"/>
    </source>
</evidence>
<keyword evidence="5" id="KW-0808">Transferase</keyword>
<feature type="domain" description="Histidine kinase" evidence="10">
    <location>
        <begin position="272"/>
        <end position="491"/>
    </location>
</feature>
<evidence type="ECO:0000256" key="4">
    <source>
        <dbReference type="ARBA" id="ARBA00022553"/>
    </source>
</evidence>
<evidence type="ECO:0000256" key="1">
    <source>
        <dbReference type="ARBA" id="ARBA00000085"/>
    </source>
</evidence>
<dbReference type="PROSITE" id="PS50109">
    <property type="entry name" value="HIS_KIN"/>
    <property type="match status" value="1"/>
</dbReference>
<evidence type="ECO:0000256" key="3">
    <source>
        <dbReference type="ARBA" id="ARBA00012438"/>
    </source>
</evidence>
<dbReference type="PRINTS" id="PR00344">
    <property type="entry name" value="BCTRLSENSOR"/>
</dbReference>
<dbReference type="FunFam" id="1.10.287.130:FF:000001">
    <property type="entry name" value="Two-component sensor histidine kinase"/>
    <property type="match status" value="1"/>
</dbReference>
<dbReference type="CDD" id="cd00082">
    <property type="entry name" value="HisKA"/>
    <property type="match status" value="1"/>
</dbReference>
<dbReference type="EC" id="2.7.13.3" evidence="3"/>
<dbReference type="Pfam" id="PF00512">
    <property type="entry name" value="HisKA"/>
    <property type="match status" value="1"/>
</dbReference>
<evidence type="ECO:0000256" key="6">
    <source>
        <dbReference type="ARBA" id="ARBA00022777"/>
    </source>
</evidence>
<evidence type="ECO:0000259" key="11">
    <source>
        <dbReference type="PROSITE" id="PS50885"/>
    </source>
</evidence>
<keyword evidence="9" id="KW-1133">Transmembrane helix</keyword>
<evidence type="ECO:0000256" key="5">
    <source>
        <dbReference type="ARBA" id="ARBA00022679"/>
    </source>
</evidence>
<dbReference type="SMART" id="SM00304">
    <property type="entry name" value="HAMP"/>
    <property type="match status" value="1"/>
</dbReference>
<feature type="domain" description="HAMP" evidence="11">
    <location>
        <begin position="205"/>
        <end position="257"/>
    </location>
</feature>
<comment type="caution">
    <text evidence="12">The sequence shown here is derived from an EMBL/GenBank/DDBJ whole genome shotgun (WGS) entry which is preliminary data.</text>
</comment>
<dbReference type="GO" id="GO:0000155">
    <property type="term" value="F:phosphorelay sensor kinase activity"/>
    <property type="evidence" value="ECO:0007669"/>
    <property type="project" value="InterPro"/>
</dbReference>
<sequence>MKNLFTNRLYWKISLTFLGVLVLLGIAYVAVTIYTEQKYFQEANQRLYGSIAEHLVKETEPKIEADGSVDTAMLHEIMHSMMVINPNVEVYLLDTLGGIVTYVVPQENVKLDKVDLAPIQRFLNKKEDEVIVGDNPRIPDEKMVFSAAPFHHDGKLNGYAYIILASVKQAQVTSSIYKSRLFQLGGNLFFLTLLGAVVIGLLALRYFTRRLTSTIQTVRRFRDGDMQARIPAATGKDLPVLTETFNEMADRIVANIEELKSVENLRRELIANVSHDLRTPLAIMQGYIETMQIKADELNPEERNKYLNIVLSSSHKLSRLVHQLFEYSKLEAKQITPEKEPFFITELANDLRNKFQILADQKSVQINLDMRPDLPMVFADVGLVERVMQNLMDNALKFTPEGGVITIAITANRQEVEVRVTDTGPGIPEDEQAFIFERYRKSAQPAKEKSTGTGLGLAIARKIMDLHNSTIRVISKPNQGATFLFALPTMATSPVSS</sequence>
<dbReference type="Pfam" id="PF00672">
    <property type="entry name" value="HAMP"/>
    <property type="match status" value="1"/>
</dbReference>
<reference evidence="12 13" key="1">
    <citation type="submission" date="2017-10" db="EMBL/GenBank/DDBJ databases">
        <title>The draft genome sequence of Lewinella nigricans NBRC 102662.</title>
        <authorList>
            <person name="Wang K."/>
        </authorList>
    </citation>
    <scope>NUCLEOTIDE SEQUENCE [LARGE SCALE GENOMIC DNA]</scope>
    <source>
        <strain evidence="12 13">NBRC 102662</strain>
    </source>
</reference>
<comment type="catalytic activity">
    <reaction evidence="1">
        <text>ATP + protein L-histidine = ADP + protein N-phospho-L-histidine.</text>
        <dbReference type="EC" id="2.7.13.3"/>
    </reaction>
</comment>
<dbReference type="Pfam" id="PF02518">
    <property type="entry name" value="HATPase_c"/>
    <property type="match status" value="1"/>
</dbReference>